<dbReference type="AlphaFoldDB" id="A0AAD3XHN5"/>
<comment type="caution">
    <text evidence="2">The sequence shown here is derived from an EMBL/GenBank/DDBJ whole genome shotgun (WGS) entry which is preliminary data.</text>
</comment>
<name>A0AAD3XHN5_NEPGR</name>
<dbReference type="EMBL" id="BSYO01000005">
    <property type="protein sequence ID" value="GMH04919.1"/>
    <property type="molecule type" value="Genomic_DNA"/>
</dbReference>
<dbReference type="Proteomes" id="UP001279734">
    <property type="component" value="Unassembled WGS sequence"/>
</dbReference>
<gene>
    <name evidence="2" type="ORF">Nepgr_006759</name>
</gene>
<protein>
    <submittedName>
        <fullName evidence="2">Uncharacterized protein</fullName>
    </submittedName>
</protein>
<keyword evidence="3" id="KW-1185">Reference proteome</keyword>
<feature type="region of interest" description="Disordered" evidence="1">
    <location>
        <begin position="1"/>
        <end position="98"/>
    </location>
</feature>
<feature type="compositionally biased region" description="Basic and acidic residues" evidence="1">
    <location>
        <begin position="58"/>
        <end position="76"/>
    </location>
</feature>
<proteinExistence type="predicted"/>
<feature type="compositionally biased region" description="Polar residues" evidence="1">
    <location>
        <begin position="9"/>
        <end position="18"/>
    </location>
</feature>
<accession>A0AAD3XHN5</accession>
<evidence type="ECO:0000313" key="3">
    <source>
        <dbReference type="Proteomes" id="UP001279734"/>
    </source>
</evidence>
<evidence type="ECO:0000256" key="1">
    <source>
        <dbReference type="SAM" id="MobiDB-lite"/>
    </source>
</evidence>
<evidence type="ECO:0000313" key="2">
    <source>
        <dbReference type="EMBL" id="GMH04919.1"/>
    </source>
</evidence>
<organism evidence="2 3">
    <name type="scientific">Nepenthes gracilis</name>
    <name type="common">Slender pitcher plant</name>
    <dbReference type="NCBI Taxonomy" id="150966"/>
    <lineage>
        <taxon>Eukaryota</taxon>
        <taxon>Viridiplantae</taxon>
        <taxon>Streptophyta</taxon>
        <taxon>Embryophyta</taxon>
        <taxon>Tracheophyta</taxon>
        <taxon>Spermatophyta</taxon>
        <taxon>Magnoliopsida</taxon>
        <taxon>eudicotyledons</taxon>
        <taxon>Gunneridae</taxon>
        <taxon>Pentapetalae</taxon>
        <taxon>Caryophyllales</taxon>
        <taxon>Nepenthaceae</taxon>
        <taxon>Nepenthes</taxon>
    </lineage>
</organism>
<reference evidence="2" key="1">
    <citation type="submission" date="2023-05" db="EMBL/GenBank/DDBJ databases">
        <title>Nepenthes gracilis genome sequencing.</title>
        <authorList>
            <person name="Fukushima K."/>
        </authorList>
    </citation>
    <scope>NUCLEOTIDE SEQUENCE</scope>
    <source>
        <strain evidence="2">SING2019-196</strain>
    </source>
</reference>
<feature type="compositionally biased region" description="Low complexity" evidence="1">
    <location>
        <begin position="19"/>
        <end position="31"/>
    </location>
</feature>
<sequence length="98" mass="11708">MDNMEQSRQRQRNWSVFNQQTTNSTPQQQQTEFGHNIHQLPLYGSTHHQQHTPNQQRDSTRKEHLHQQPSEKHPQERSSINNQEHKADCLTKQPSVYQ</sequence>